<dbReference type="RefSeq" id="WP_119119473.1">
    <property type="nucleotide sequence ID" value="NZ_QXIU01000068.1"/>
</dbReference>
<protein>
    <submittedName>
        <fullName evidence="5">Antibiotic acetyltransferase</fullName>
    </submittedName>
</protein>
<proteinExistence type="inferred from homology"/>
<keyword evidence="4" id="KW-0012">Acyltransferase</keyword>
<evidence type="ECO:0000256" key="1">
    <source>
        <dbReference type="ARBA" id="ARBA00007274"/>
    </source>
</evidence>
<dbReference type="SUPFAM" id="SSF51161">
    <property type="entry name" value="Trimeric LpxA-like enzymes"/>
    <property type="match status" value="1"/>
</dbReference>
<evidence type="ECO:0000256" key="4">
    <source>
        <dbReference type="ARBA" id="ARBA00023315"/>
    </source>
</evidence>
<dbReference type="CDD" id="cd03349">
    <property type="entry name" value="LbH_XAT"/>
    <property type="match status" value="1"/>
</dbReference>
<reference evidence="5 6" key="1">
    <citation type="submission" date="2018-09" db="EMBL/GenBank/DDBJ databases">
        <title>Discovery and Ecogenomic Context for Candidatus Cryosericales, a Global Caldiserica Order Active in Thawing Permafrost.</title>
        <authorList>
            <person name="Martinez M.A."/>
            <person name="Woodcroft B.J."/>
            <person name="Ignacio Espinoza J.C."/>
            <person name="Zayed A."/>
            <person name="Singleton C.M."/>
            <person name="Boyd J."/>
            <person name="Li Y.-F."/>
            <person name="Purvine S."/>
            <person name="Maughan H."/>
            <person name="Hodgkins S.B."/>
            <person name="Anderson D."/>
            <person name="Sederholm M."/>
            <person name="Temperton B."/>
            <person name="Saleska S.R."/>
            <person name="Tyson G.W."/>
            <person name="Rich V.I."/>
        </authorList>
    </citation>
    <scope>NUCLEOTIDE SEQUENCE [LARGE SCALE GENOMIC DNA]</scope>
    <source>
        <strain evidence="5 6">SMC5</strain>
    </source>
</reference>
<dbReference type="Proteomes" id="UP000266489">
    <property type="component" value="Unassembled WGS sequence"/>
</dbReference>
<dbReference type="PANTHER" id="PTHR43300">
    <property type="entry name" value="ACETYLTRANSFERASE"/>
    <property type="match status" value="1"/>
</dbReference>
<dbReference type="Pfam" id="PF00132">
    <property type="entry name" value="Hexapep"/>
    <property type="match status" value="1"/>
</dbReference>
<organism evidence="5 6">
    <name type="scientific">Candidatus Cryosericum odellii</name>
    <dbReference type="NCBI Taxonomy" id="2290917"/>
    <lineage>
        <taxon>Bacteria</taxon>
        <taxon>Pseudomonadati</taxon>
        <taxon>Caldisericota/Cryosericota group</taxon>
        <taxon>Candidatus Cryosericota</taxon>
        <taxon>Candidatus Cryosericia</taxon>
        <taxon>Candidatus Cryosericales</taxon>
        <taxon>Candidatus Cryosericaceae</taxon>
        <taxon>Candidatus Cryosericum</taxon>
    </lineage>
</organism>
<dbReference type="GO" id="GO:0016746">
    <property type="term" value="F:acyltransferase activity"/>
    <property type="evidence" value="ECO:0007669"/>
    <property type="project" value="UniProtKB-KW"/>
</dbReference>
<evidence type="ECO:0000313" key="6">
    <source>
        <dbReference type="Proteomes" id="UP000266489"/>
    </source>
</evidence>
<dbReference type="EMBL" id="QXIU01000068">
    <property type="protein sequence ID" value="RIE13600.1"/>
    <property type="molecule type" value="Genomic_DNA"/>
</dbReference>
<sequence length="219" mass="24548">MSAFGFVKHKLIVRAFRKSFAARFPRQYMIPVSLFDITKVEVGDFSYGPLDAICWNNPGEHLSIGRFVSVSPEVVFLLGGNHDYRLPSTYPFDSLVLRDREDVPATKGGIVVHDDVWIGQKAMILSGVDVGQGSVIAAGAVVTRDVEPYSIVAGNPAKVVKHRFSEHVTRDLIAWADYSLLDAETIRQYRDLLYQPVTEQNLNQLHGMFEKLRTAVKVR</sequence>
<comment type="similarity">
    <text evidence="1">Belongs to the transferase hexapeptide repeat family.</text>
</comment>
<evidence type="ECO:0000256" key="2">
    <source>
        <dbReference type="ARBA" id="ARBA00022679"/>
    </source>
</evidence>
<dbReference type="PROSITE" id="PS00101">
    <property type="entry name" value="HEXAPEP_TRANSFERASES"/>
    <property type="match status" value="1"/>
</dbReference>
<dbReference type="AlphaFoldDB" id="A0A398DFU0"/>
<name>A0A398DFU0_9BACT</name>
<accession>A0A398DFU0</accession>
<keyword evidence="2 5" id="KW-0808">Transferase</keyword>
<dbReference type="PANTHER" id="PTHR43300:SF11">
    <property type="entry name" value="ACETYLTRANSFERASE RV3034C-RELATED"/>
    <property type="match status" value="1"/>
</dbReference>
<comment type="caution">
    <text evidence="5">The sequence shown here is derived from an EMBL/GenBank/DDBJ whole genome shotgun (WGS) entry which is preliminary data.</text>
</comment>
<dbReference type="InterPro" id="IPR001451">
    <property type="entry name" value="Hexapep"/>
</dbReference>
<keyword evidence="3" id="KW-0677">Repeat</keyword>
<dbReference type="InterPro" id="IPR011004">
    <property type="entry name" value="Trimer_LpxA-like_sf"/>
</dbReference>
<gene>
    <name evidence="5" type="ORF">SMC5_02635</name>
</gene>
<evidence type="ECO:0000313" key="5">
    <source>
        <dbReference type="EMBL" id="RIE13600.1"/>
    </source>
</evidence>
<dbReference type="InterPro" id="IPR018357">
    <property type="entry name" value="Hexapep_transf_CS"/>
</dbReference>
<evidence type="ECO:0000256" key="3">
    <source>
        <dbReference type="ARBA" id="ARBA00022737"/>
    </source>
</evidence>
<dbReference type="InterPro" id="IPR050179">
    <property type="entry name" value="Trans_hexapeptide_repeat"/>
</dbReference>
<dbReference type="Gene3D" id="2.160.10.10">
    <property type="entry name" value="Hexapeptide repeat proteins"/>
    <property type="match status" value="1"/>
</dbReference>
<dbReference type="OrthoDB" id="9815592at2"/>